<evidence type="ECO:0000313" key="10">
    <source>
        <dbReference type="Proteomes" id="UP001500503"/>
    </source>
</evidence>
<dbReference type="PANTHER" id="PTHR43297">
    <property type="entry name" value="OLIGOPEPTIDE TRANSPORT ATP-BINDING PROTEIN APPD"/>
    <property type="match status" value="1"/>
</dbReference>
<evidence type="ECO:0000256" key="2">
    <source>
        <dbReference type="ARBA" id="ARBA00005417"/>
    </source>
</evidence>
<dbReference type="InterPro" id="IPR013563">
    <property type="entry name" value="Oligopep_ABC_C"/>
</dbReference>
<accession>A0ABP8PSC3</accession>
<dbReference type="NCBIfam" id="TIGR01727">
    <property type="entry name" value="oligo_HPY"/>
    <property type="match status" value="1"/>
</dbReference>
<keyword evidence="3" id="KW-0813">Transport</keyword>
<evidence type="ECO:0000313" key="9">
    <source>
        <dbReference type="EMBL" id="GAA4492363.1"/>
    </source>
</evidence>
<feature type="domain" description="ABC transporter" evidence="8">
    <location>
        <begin position="297"/>
        <end position="533"/>
    </location>
</feature>
<dbReference type="InterPro" id="IPR050388">
    <property type="entry name" value="ABC_Ni/Peptide_Import"/>
</dbReference>
<dbReference type="NCBIfam" id="NF008453">
    <property type="entry name" value="PRK11308.1"/>
    <property type="match status" value="2"/>
</dbReference>
<dbReference type="Pfam" id="PF08352">
    <property type="entry name" value="oligo_HPY"/>
    <property type="match status" value="1"/>
</dbReference>
<keyword evidence="4" id="KW-1003">Cell membrane</keyword>
<dbReference type="InterPro" id="IPR003593">
    <property type="entry name" value="AAA+_ATPase"/>
</dbReference>
<dbReference type="InterPro" id="IPR017871">
    <property type="entry name" value="ABC_transporter-like_CS"/>
</dbReference>
<evidence type="ECO:0000256" key="3">
    <source>
        <dbReference type="ARBA" id="ARBA00022448"/>
    </source>
</evidence>
<feature type="domain" description="ABC transporter" evidence="8">
    <location>
        <begin position="11"/>
        <end position="255"/>
    </location>
</feature>
<dbReference type="InterPro" id="IPR027417">
    <property type="entry name" value="P-loop_NTPase"/>
</dbReference>
<evidence type="ECO:0000256" key="6">
    <source>
        <dbReference type="ARBA" id="ARBA00022840"/>
    </source>
</evidence>
<dbReference type="Proteomes" id="UP001500503">
    <property type="component" value="Unassembled WGS sequence"/>
</dbReference>
<comment type="similarity">
    <text evidence="2">Belongs to the ABC transporter superfamily.</text>
</comment>
<evidence type="ECO:0000256" key="1">
    <source>
        <dbReference type="ARBA" id="ARBA00004202"/>
    </source>
</evidence>
<dbReference type="SUPFAM" id="SSF52540">
    <property type="entry name" value="P-loop containing nucleoside triphosphate hydrolases"/>
    <property type="match status" value="2"/>
</dbReference>
<dbReference type="EMBL" id="BAABHF010000017">
    <property type="protein sequence ID" value="GAA4492363.1"/>
    <property type="molecule type" value="Genomic_DNA"/>
</dbReference>
<comment type="subcellular location">
    <subcellularLocation>
        <location evidence="1">Cell membrane</location>
        <topology evidence="1">Peripheral membrane protein</topology>
    </subcellularLocation>
</comment>
<reference evidence="10" key="1">
    <citation type="journal article" date="2019" name="Int. J. Syst. Evol. Microbiol.">
        <title>The Global Catalogue of Microorganisms (GCM) 10K type strain sequencing project: providing services to taxonomists for standard genome sequencing and annotation.</title>
        <authorList>
            <consortium name="The Broad Institute Genomics Platform"/>
            <consortium name="The Broad Institute Genome Sequencing Center for Infectious Disease"/>
            <person name="Wu L."/>
            <person name="Ma J."/>
        </authorList>
    </citation>
    <scope>NUCLEOTIDE SEQUENCE [LARGE SCALE GENOMIC DNA]</scope>
    <source>
        <strain evidence="10">JCM 17933</strain>
    </source>
</reference>
<dbReference type="Pfam" id="PF00005">
    <property type="entry name" value="ABC_tran"/>
    <property type="match status" value="2"/>
</dbReference>
<keyword evidence="5" id="KW-0547">Nucleotide-binding</keyword>
<keyword evidence="6 9" id="KW-0067">ATP-binding</keyword>
<comment type="caution">
    <text evidence="9">The sequence shown here is derived from an EMBL/GenBank/DDBJ whole genome shotgun (WGS) entry which is preliminary data.</text>
</comment>
<dbReference type="InterPro" id="IPR003439">
    <property type="entry name" value="ABC_transporter-like_ATP-bd"/>
</dbReference>
<gene>
    <name evidence="9" type="ORF">GCM10023191_028190</name>
</gene>
<proteinExistence type="inferred from homology"/>
<dbReference type="PROSITE" id="PS00211">
    <property type="entry name" value="ABC_TRANSPORTER_1"/>
    <property type="match status" value="2"/>
</dbReference>
<keyword evidence="10" id="KW-1185">Reference proteome</keyword>
<protein>
    <submittedName>
        <fullName evidence="9">ABC transporter ATP-binding protein</fullName>
    </submittedName>
</protein>
<sequence length="608" mass="64500">MVRAGGAGPVLEVSGLRVTFASGVRAVRDVEFGVAAGEVLAVVGESGAGKSATALALVGLLPASARVEGSVRLRGRELLGLPERDLAAVRGDEIAVVFQDHAFTPVYRIGAQIAEAVRAHRRVSRRAAATRAAELLRLAGVQEAATVARAYPHQLSGGQSRRAMIAVAMAADPSVIVADEPTAGLDPPVQAQVLDSLRAVQRRTDAALVLITHDLGLAVERADRIMVMHAGRTVEVGPAATASTDPSMPRTAALLRSAPRPGRVDVVSAPMTDAPPGRPAPGGRAATPRVLVVDGLVKEHPVRGTLRRARVVRAVDGVGFDVRAGEALGLVGESGCGKTTTLKEIAALRTGVVFGHDTASLSARRRRELHRDVQLVFQDSAAALDPRMTAGAILAEPLRAHGRTRPETSARVPELLRLVGLAPAHAGRRPGELSGGQRQRVGIARALALDPRLLLLDEPFSALDVSTRAGIIELLRDLKTRLGLAYLIAAHDLAALRRLADRVAVMRHGRIVELGDAHAVYTTPAHPYTRTLLDAVPLLRPHGERPEREVREPLPDPPGGCRFRARCPVFPALTAHDRRQCAEENPVLRHLALDHAVACHFAGRGELR</sequence>
<dbReference type="CDD" id="cd03257">
    <property type="entry name" value="ABC_NikE_OppD_transporters"/>
    <property type="match status" value="2"/>
</dbReference>
<name>A0ABP8PSC3_9ACTN</name>
<dbReference type="Gene3D" id="3.40.50.300">
    <property type="entry name" value="P-loop containing nucleotide triphosphate hydrolases"/>
    <property type="match status" value="2"/>
</dbReference>
<organism evidence="9 10">
    <name type="scientific">Actinoallomurus oryzae</name>
    <dbReference type="NCBI Taxonomy" id="502180"/>
    <lineage>
        <taxon>Bacteria</taxon>
        <taxon>Bacillati</taxon>
        <taxon>Actinomycetota</taxon>
        <taxon>Actinomycetes</taxon>
        <taxon>Streptosporangiales</taxon>
        <taxon>Thermomonosporaceae</taxon>
        <taxon>Actinoallomurus</taxon>
    </lineage>
</organism>
<dbReference type="PANTHER" id="PTHR43297:SF2">
    <property type="entry name" value="DIPEPTIDE TRANSPORT ATP-BINDING PROTEIN DPPD"/>
    <property type="match status" value="1"/>
</dbReference>
<evidence type="ECO:0000256" key="4">
    <source>
        <dbReference type="ARBA" id="ARBA00022475"/>
    </source>
</evidence>
<dbReference type="SMART" id="SM00382">
    <property type="entry name" value="AAA"/>
    <property type="match status" value="2"/>
</dbReference>
<keyword evidence="7" id="KW-0472">Membrane</keyword>
<dbReference type="PROSITE" id="PS50893">
    <property type="entry name" value="ABC_TRANSPORTER_2"/>
    <property type="match status" value="2"/>
</dbReference>
<evidence type="ECO:0000256" key="7">
    <source>
        <dbReference type="ARBA" id="ARBA00023136"/>
    </source>
</evidence>
<evidence type="ECO:0000256" key="5">
    <source>
        <dbReference type="ARBA" id="ARBA00022741"/>
    </source>
</evidence>
<evidence type="ECO:0000259" key="8">
    <source>
        <dbReference type="PROSITE" id="PS50893"/>
    </source>
</evidence>
<dbReference type="GO" id="GO:0005524">
    <property type="term" value="F:ATP binding"/>
    <property type="evidence" value="ECO:0007669"/>
    <property type="project" value="UniProtKB-KW"/>
</dbReference>